<name>A0ABS8YER1_9BACL</name>
<proteinExistence type="predicted"/>
<dbReference type="Proteomes" id="UP001199916">
    <property type="component" value="Unassembled WGS sequence"/>
</dbReference>
<reference evidence="1 2" key="1">
    <citation type="submission" date="2021-11" db="EMBL/GenBank/DDBJ databases">
        <title>Draft genome sequence of Paenibacillus profundus YoMME, a new Gram-positive bacteria with exoelectrogenic properties.</title>
        <authorList>
            <person name="Hubenova Y."/>
            <person name="Hubenova E."/>
            <person name="Manasiev Y."/>
            <person name="Peykov S."/>
            <person name="Mitov M."/>
        </authorList>
    </citation>
    <scope>NUCLEOTIDE SEQUENCE [LARGE SCALE GENOMIC DNA]</scope>
    <source>
        <strain evidence="1 2">YoMME</strain>
    </source>
</reference>
<accession>A0ABS8YER1</accession>
<protein>
    <recommendedName>
        <fullName evidence="3">CBS domain-containing protein</fullName>
    </recommendedName>
</protein>
<keyword evidence="2" id="KW-1185">Reference proteome</keyword>
<sequence length="54" mass="6423">MKYYVCYKNRRILGPMTKEEAIQQLFELKGTFKRLYVLIVDENGKAVGRIGRKR</sequence>
<dbReference type="RefSeq" id="WP_019424922.1">
    <property type="nucleotide sequence ID" value="NZ_JAJNBZ010000001.1"/>
</dbReference>
<evidence type="ECO:0000313" key="2">
    <source>
        <dbReference type="Proteomes" id="UP001199916"/>
    </source>
</evidence>
<evidence type="ECO:0000313" key="1">
    <source>
        <dbReference type="EMBL" id="MCE5167994.1"/>
    </source>
</evidence>
<gene>
    <name evidence="1" type="ORF">LQV63_01505</name>
</gene>
<evidence type="ECO:0008006" key="3">
    <source>
        <dbReference type="Google" id="ProtNLM"/>
    </source>
</evidence>
<dbReference type="EMBL" id="JAJNBZ010000001">
    <property type="protein sequence ID" value="MCE5167994.1"/>
    <property type="molecule type" value="Genomic_DNA"/>
</dbReference>
<comment type="caution">
    <text evidence="1">The sequence shown here is derived from an EMBL/GenBank/DDBJ whole genome shotgun (WGS) entry which is preliminary data.</text>
</comment>
<organism evidence="1 2">
    <name type="scientific">Paenibacillus profundus</name>
    <dbReference type="NCBI Taxonomy" id="1173085"/>
    <lineage>
        <taxon>Bacteria</taxon>
        <taxon>Bacillati</taxon>
        <taxon>Bacillota</taxon>
        <taxon>Bacilli</taxon>
        <taxon>Bacillales</taxon>
        <taxon>Paenibacillaceae</taxon>
        <taxon>Paenibacillus</taxon>
    </lineage>
</organism>